<dbReference type="OrthoDB" id="5522511at2"/>
<protein>
    <recommendedName>
        <fullName evidence="3">NlpC/P60 domain-containing protein</fullName>
    </recommendedName>
</protein>
<sequence length="122" mass="13658">MSWNRDTAVSHIRLRAGATSHHRCAEFTGAAIRAGGVDLGYERDAKNYGRPLERAGFHEVPAGSTLQAGDVAVIQPYPGGNPSSHMTMYDGTTWYSDFRQRSMYPGDGYRNFHPSYKIYRKN</sequence>
<dbReference type="Proteomes" id="UP000317663">
    <property type="component" value="Unassembled WGS sequence"/>
</dbReference>
<dbReference type="AlphaFoldDB" id="A0A502GQQ6"/>
<evidence type="ECO:0000313" key="2">
    <source>
        <dbReference type="Proteomes" id="UP000317663"/>
    </source>
</evidence>
<evidence type="ECO:0000313" key="1">
    <source>
        <dbReference type="EMBL" id="TPG64241.1"/>
    </source>
</evidence>
<gene>
    <name evidence="1" type="ORF">EAH77_05335</name>
</gene>
<reference evidence="1 2" key="1">
    <citation type="journal article" date="2019" name="Environ. Microbiol.">
        <title>Species interactions and distinct microbial communities in high Arctic permafrost affected cryosols are associated with the CH4 and CO2 gas fluxes.</title>
        <authorList>
            <person name="Altshuler I."/>
            <person name="Hamel J."/>
            <person name="Turney S."/>
            <person name="Magnuson E."/>
            <person name="Levesque R."/>
            <person name="Greer C."/>
            <person name="Whyte L.G."/>
        </authorList>
    </citation>
    <scope>NUCLEOTIDE SEQUENCE [LARGE SCALE GENOMIC DNA]</scope>
    <source>
        <strain evidence="1 2">E4</strain>
    </source>
</reference>
<accession>A0A502GQQ6</accession>
<name>A0A502GQQ6_9GAMM</name>
<dbReference type="Gene3D" id="3.90.1720.10">
    <property type="entry name" value="endopeptidase domain like (from Nostoc punctiforme)"/>
    <property type="match status" value="1"/>
</dbReference>
<keyword evidence="2" id="KW-1185">Reference proteome</keyword>
<comment type="caution">
    <text evidence="1">The sequence shown here is derived from an EMBL/GenBank/DDBJ whole genome shotgun (WGS) entry which is preliminary data.</text>
</comment>
<dbReference type="RefSeq" id="WP_140470753.1">
    <property type="nucleotide sequence ID" value="NZ_RCZD01000002.1"/>
</dbReference>
<organism evidence="1 2">
    <name type="scientific">Ewingella americana</name>
    <dbReference type="NCBI Taxonomy" id="41202"/>
    <lineage>
        <taxon>Bacteria</taxon>
        <taxon>Pseudomonadati</taxon>
        <taxon>Pseudomonadota</taxon>
        <taxon>Gammaproteobacteria</taxon>
        <taxon>Enterobacterales</taxon>
        <taxon>Yersiniaceae</taxon>
        <taxon>Ewingella</taxon>
    </lineage>
</organism>
<proteinExistence type="predicted"/>
<dbReference type="EMBL" id="RCZD01000002">
    <property type="protein sequence ID" value="TPG64241.1"/>
    <property type="molecule type" value="Genomic_DNA"/>
</dbReference>
<evidence type="ECO:0008006" key="3">
    <source>
        <dbReference type="Google" id="ProtNLM"/>
    </source>
</evidence>